<comment type="caution">
    <text evidence="8">The sequence shown here is derived from an EMBL/GenBank/DDBJ whole genome shotgun (WGS) entry which is preliminary data.</text>
</comment>
<protein>
    <recommendedName>
        <fullName evidence="7">Peptidase A1 domain-containing protein</fullName>
    </recommendedName>
</protein>
<evidence type="ECO:0000259" key="7">
    <source>
        <dbReference type="PROSITE" id="PS51767"/>
    </source>
</evidence>
<dbReference type="Gene3D" id="2.40.70.10">
    <property type="entry name" value="Acid Proteases"/>
    <property type="match status" value="2"/>
</dbReference>
<evidence type="ECO:0000313" key="8">
    <source>
        <dbReference type="EMBL" id="GMI38678.1"/>
    </source>
</evidence>
<dbReference type="InterPro" id="IPR021109">
    <property type="entry name" value="Peptidase_aspartic_dom_sf"/>
</dbReference>
<dbReference type="InterPro" id="IPR001461">
    <property type="entry name" value="Aspartic_peptidase_A1"/>
</dbReference>
<evidence type="ECO:0000256" key="3">
    <source>
        <dbReference type="ARBA" id="ARBA00022729"/>
    </source>
</evidence>
<dbReference type="EMBL" id="BRYB01000839">
    <property type="protein sequence ID" value="GMI38678.1"/>
    <property type="molecule type" value="Genomic_DNA"/>
</dbReference>
<dbReference type="PANTHER" id="PTHR13683">
    <property type="entry name" value="ASPARTYL PROTEASES"/>
    <property type="match status" value="1"/>
</dbReference>
<name>A0ABQ6N358_9STRA</name>
<sequence length="366" mass="39592">MTPSLIFLFLIFLISPPPSESDNPAYPPPLTKANLHEADGSHYVHINVGTPPQRQSVIVDTGSFQTAFPCSDCKSCGAKFDAPFDDHASTTGQEVMCPACHGRGTCEDDHCVFSQSYAEGSSWKAIQFMDVVRLGALPLDNFVFGCQVEEQGLFEKQKIDGIMGLVDYEGSIVRAMTRATRMFSLCLTPTGGTFSIGGMPASTTMEAPMVFASVESAGGDAASYYSLKVEDIRIGDTSLKETSPRLLAVLNRGKRVIVDSGTTDTYLPVGVDKALGFDIKSQERDFTKEEFDNLPALVFVFDGGSEFRVPPSNYMEPGASLGRFTSRLYFDEHEGAVLGANALLFNEVFFDATEGGRIGFAPSSCM</sequence>
<evidence type="ECO:0000256" key="4">
    <source>
        <dbReference type="ARBA" id="ARBA00022801"/>
    </source>
</evidence>
<feature type="chain" id="PRO_5047283454" description="Peptidase A1 domain-containing protein" evidence="6">
    <location>
        <begin position="22"/>
        <end position="366"/>
    </location>
</feature>
<reference evidence="8 9" key="1">
    <citation type="journal article" date="2023" name="Commun. Biol.">
        <title>Genome analysis of Parmales, the sister group of diatoms, reveals the evolutionary specialization of diatoms from phago-mixotrophs to photoautotrophs.</title>
        <authorList>
            <person name="Ban H."/>
            <person name="Sato S."/>
            <person name="Yoshikawa S."/>
            <person name="Yamada K."/>
            <person name="Nakamura Y."/>
            <person name="Ichinomiya M."/>
            <person name="Sato N."/>
            <person name="Blanc-Mathieu R."/>
            <person name="Endo H."/>
            <person name="Kuwata A."/>
            <person name="Ogata H."/>
        </authorList>
    </citation>
    <scope>NUCLEOTIDE SEQUENCE [LARGE SCALE GENOMIC DNA]</scope>
</reference>
<dbReference type="InterPro" id="IPR033121">
    <property type="entry name" value="PEPTIDASE_A1"/>
</dbReference>
<evidence type="ECO:0000256" key="5">
    <source>
        <dbReference type="ARBA" id="ARBA00046288"/>
    </source>
</evidence>
<evidence type="ECO:0000256" key="6">
    <source>
        <dbReference type="SAM" id="SignalP"/>
    </source>
</evidence>
<proteinExistence type="inferred from homology"/>
<organism evidence="8 9">
    <name type="scientific">Tetraparma gracilis</name>
    <dbReference type="NCBI Taxonomy" id="2962635"/>
    <lineage>
        <taxon>Eukaryota</taxon>
        <taxon>Sar</taxon>
        <taxon>Stramenopiles</taxon>
        <taxon>Ochrophyta</taxon>
        <taxon>Bolidophyceae</taxon>
        <taxon>Parmales</taxon>
        <taxon>Triparmaceae</taxon>
        <taxon>Tetraparma</taxon>
    </lineage>
</organism>
<evidence type="ECO:0000256" key="1">
    <source>
        <dbReference type="ARBA" id="ARBA00007447"/>
    </source>
</evidence>
<dbReference type="PANTHER" id="PTHR13683:SF375">
    <property type="entry name" value="PEPTIDASE A1 DOMAIN-CONTAINING PROTEIN"/>
    <property type="match status" value="1"/>
</dbReference>
<dbReference type="Pfam" id="PF00026">
    <property type="entry name" value="Asp"/>
    <property type="match status" value="1"/>
</dbReference>
<keyword evidence="9" id="KW-1185">Reference proteome</keyword>
<dbReference type="InterPro" id="IPR001969">
    <property type="entry name" value="Aspartic_peptidase_AS"/>
</dbReference>
<dbReference type="SUPFAM" id="SSF50630">
    <property type="entry name" value="Acid proteases"/>
    <property type="match status" value="1"/>
</dbReference>
<dbReference type="Proteomes" id="UP001165060">
    <property type="component" value="Unassembled WGS sequence"/>
</dbReference>
<keyword evidence="2" id="KW-0645">Protease</keyword>
<keyword evidence="4" id="KW-0378">Hydrolase</keyword>
<gene>
    <name evidence="8" type="ORF">TeGR_g527</name>
</gene>
<comment type="similarity">
    <text evidence="1">Belongs to the peptidase A1 family.</text>
</comment>
<evidence type="ECO:0000256" key="2">
    <source>
        <dbReference type="ARBA" id="ARBA00022670"/>
    </source>
</evidence>
<feature type="domain" description="Peptidase A1" evidence="7">
    <location>
        <begin position="42"/>
        <end position="361"/>
    </location>
</feature>
<evidence type="ECO:0000313" key="9">
    <source>
        <dbReference type="Proteomes" id="UP001165060"/>
    </source>
</evidence>
<keyword evidence="3 6" id="KW-0732">Signal</keyword>
<dbReference type="PROSITE" id="PS51767">
    <property type="entry name" value="PEPTIDASE_A1"/>
    <property type="match status" value="1"/>
</dbReference>
<feature type="signal peptide" evidence="6">
    <location>
        <begin position="1"/>
        <end position="21"/>
    </location>
</feature>
<accession>A0ABQ6N358</accession>
<comment type="subcellular location">
    <subcellularLocation>
        <location evidence="5">Endomembrane system</location>
        <topology evidence="5">Single-pass type I membrane protein</topology>
    </subcellularLocation>
</comment>
<dbReference type="PROSITE" id="PS00141">
    <property type="entry name" value="ASP_PROTEASE"/>
    <property type="match status" value="1"/>
</dbReference>